<dbReference type="AlphaFoldDB" id="A0A848M0Y6"/>
<proteinExistence type="inferred from homology"/>
<feature type="region of interest" description="Disordered" evidence="4">
    <location>
        <begin position="1"/>
        <end position="28"/>
    </location>
</feature>
<dbReference type="Pfam" id="PF08241">
    <property type="entry name" value="Methyltransf_11"/>
    <property type="match status" value="1"/>
</dbReference>
<gene>
    <name evidence="6" type="ORF">HII30_01320</name>
</gene>
<dbReference type="Gene3D" id="3.40.50.150">
    <property type="entry name" value="Vaccinia Virus protein VP39"/>
    <property type="match status" value="1"/>
</dbReference>
<dbReference type="EMBL" id="JABBPN010000001">
    <property type="protein sequence ID" value="NMO94425.1"/>
    <property type="molecule type" value="Genomic_DNA"/>
</dbReference>
<dbReference type="SUPFAM" id="SSF53335">
    <property type="entry name" value="S-adenosyl-L-methionine-dependent methyltransferases"/>
    <property type="match status" value="1"/>
</dbReference>
<evidence type="ECO:0000256" key="4">
    <source>
        <dbReference type="SAM" id="MobiDB-lite"/>
    </source>
</evidence>
<keyword evidence="7" id="KW-1185">Reference proteome</keyword>
<keyword evidence="3 6" id="KW-0808">Transferase</keyword>
<protein>
    <submittedName>
        <fullName evidence="6">Class I SAM-dependent methyltransferase</fullName>
    </submittedName>
</protein>
<dbReference type="CDD" id="cd02440">
    <property type="entry name" value="AdoMet_MTases"/>
    <property type="match status" value="1"/>
</dbReference>
<comment type="caution">
    <text evidence="6">The sequence shown here is derived from an EMBL/GenBank/DDBJ whole genome shotgun (WGS) entry which is preliminary data.</text>
</comment>
<evidence type="ECO:0000259" key="5">
    <source>
        <dbReference type="Pfam" id="PF08241"/>
    </source>
</evidence>
<comment type="similarity">
    <text evidence="1">Belongs to the methyltransferase superfamily.</text>
</comment>
<evidence type="ECO:0000256" key="3">
    <source>
        <dbReference type="ARBA" id="ARBA00022679"/>
    </source>
</evidence>
<evidence type="ECO:0000256" key="2">
    <source>
        <dbReference type="ARBA" id="ARBA00022603"/>
    </source>
</evidence>
<reference evidence="6 7" key="1">
    <citation type="submission" date="2020-04" db="EMBL/GenBank/DDBJ databases">
        <title>Paenibacillus algicola sp. nov., a novel marine bacterium producing alginate lyase.</title>
        <authorList>
            <person name="Huang H."/>
        </authorList>
    </citation>
    <scope>NUCLEOTIDE SEQUENCE [LARGE SCALE GENOMIC DNA]</scope>
    <source>
        <strain evidence="6 7">L7-75</strain>
    </source>
</reference>
<dbReference type="InterPro" id="IPR029063">
    <property type="entry name" value="SAM-dependent_MTases_sf"/>
</dbReference>
<keyword evidence="2 6" id="KW-0489">Methyltransferase</keyword>
<evidence type="ECO:0000313" key="7">
    <source>
        <dbReference type="Proteomes" id="UP000565468"/>
    </source>
</evidence>
<dbReference type="InterPro" id="IPR051052">
    <property type="entry name" value="Diverse_substrate_MTase"/>
</dbReference>
<feature type="domain" description="Methyltransferase type 11" evidence="5">
    <location>
        <begin position="72"/>
        <end position="167"/>
    </location>
</feature>
<organism evidence="6 7">
    <name type="scientific">Paenibacillus lemnae</name>
    <dbReference type="NCBI Taxonomy" id="1330551"/>
    <lineage>
        <taxon>Bacteria</taxon>
        <taxon>Bacillati</taxon>
        <taxon>Bacillota</taxon>
        <taxon>Bacilli</taxon>
        <taxon>Bacillales</taxon>
        <taxon>Paenibacillaceae</taxon>
        <taxon>Paenibacillus</taxon>
    </lineage>
</organism>
<dbReference type="PANTHER" id="PTHR44942:SF4">
    <property type="entry name" value="METHYLTRANSFERASE TYPE 11 DOMAIN-CONTAINING PROTEIN"/>
    <property type="match status" value="1"/>
</dbReference>
<evidence type="ECO:0000256" key="1">
    <source>
        <dbReference type="ARBA" id="ARBA00008361"/>
    </source>
</evidence>
<evidence type="ECO:0000313" key="6">
    <source>
        <dbReference type="EMBL" id="NMO94425.1"/>
    </source>
</evidence>
<dbReference type="InterPro" id="IPR013216">
    <property type="entry name" value="Methyltransf_11"/>
</dbReference>
<dbReference type="Proteomes" id="UP000565468">
    <property type="component" value="Unassembled WGS sequence"/>
</dbReference>
<dbReference type="GO" id="GO:0008757">
    <property type="term" value="F:S-adenosylmethionine-dependent methyltransferase activity"/>
    <property type="evidence" value="ECO:0007669"/>
    <property type="project" value="InterPro"/>
</dbReference>
<accession>A0A848M0Y6</accession>
<sequence>MRKHVQTSHESSTDPEASEMTSPAFIPEGNRVSNIDRFSGFQDLYDRYRPEAPGKVIDILTGYLGAKPRLVVDLGCGTGLSTFAWKEHAGRIIGMEPNEDMRGLAEQKRQMKPDAGHISFQSGYSNETGLPSGCTDIITCSQSFHWMEPSSSLREAARILREGGIFAAYDCDWPPSLHAGIEQAYHGLIQQAEDVLDQHVEEQDQARKWNKNEHLKNIQKCGLFHFAKEIVFHNMESCTADRYAGLAISQGGIQSVLRLGLSDLDAAIHDFRQQVEAYFGLEEKQVMFSYRMRIGIK</sequence>
<dbReference type="GO" id="GO:0032259">
    <property type="term" value="P:methylation"/>
    <property type="evidence" value="ECO:0007669"/>
    <property type="project" value="UniProtKB-KW"/>
</dbReference>
<dbReference type="PANTHER" id="PTHR44942">
    <property type="entry name" value="METHYLTRANSF_11 DOMAIN-CONTAINING PROTEIN"/>
    <property type="match status" value="1"/>
</dbReference>
<name>A0A848M0Y6_PAELE</name>